<dbReference type="EnsemblPlants" id="KEH34803">
    <property type="protein sequence ID" value="KEH34803"/>
    <property type="gene ID" value="MTR_3g071425"/>
</dbReference>
<keyword evidence="1" id="KW-0472">Membrane</keyword>
<keyword evidence="4" id="KW-1185">Reference proteome</keyword>
<evidence type="ECO:0000313" key="3">
    <source>
        <dbReference type="EnsemblPlants" id="KEH34803"/>
    </source>
</evidence>
<dbReference type="AlphaFoldDB" id="A0A072V0A1"/>
<reference evidence="2 4" key="1">
    <citation type="journal article" date="2011" name="Nature">
        <title>The Medicago genome provides insight into the evolution of rhizobial symbioses.</title>
        <authorList>
            <person name="Young N.D."/>
            <person name="Debelle F."/>
            <person name="Oldroyd G.E."/>
            <person name="Geurts R."/>
            <person name="Cannon S.B."/>
            <person name="Udvardi M.K."/>
            <person name="Benedito V.A."/>
            <person name="Mayer K.F."/>
            <person name="Gouzy J."/>
            <person name="Schoof H."/>
            <person name="Van de Peer Y."/>
            <person name="Proost S."/>
            <person name="Cook D.R."/>
            <person name="Meyers B.C."/>
            <person name="Spannagl M."/>
            <person name="Cheung F."/>
            <person name="De Mita S."/>
            <person name="Krishnakumar V."/>
            <person name="Gundlach H."/>
            <person name="Zhou S."/>
            <person name="Mudge J."/>
            <person name="Bharti A.K."/>
            <person name="Murray J.D."/>
            <person name="Naoumkina M.A."/>
            <person name="Rosen B."/>
            <person name="Silverstein K.A."/>
            <person name="Tang H."/>
            <person name="Rombauts S."/>
            <person name="Zhao P.X."/>
            <person name="Zhou P."/>
            <person name="Barbe V."/>
            <person name="Bardou P."/>
            <person name="Bechner M."/>
            <person name="Bellec A."/>
            <person name="Berger A."/>
            <person name="Berges H."/>
            <person name="Bidwell S."/>
            <person name="Bisseling T."/>
            <person name="Choisne N."/>
            <person name="Couloux A."/>
            <person name="Denny R."/>
            <person name="Deshpande S."/>
            <person name="Dai X."/>
            <person name="Doyle J.J."/>
            <person name="Dudez A.M."/>
            <person name="Farmer A.D."/>
            <person name="Fouteau S."/>
            <person name="Franken C."/>
            <person name="Gibelin C."/>
            <person name="Gish J."/>
            <person name="Goldstein S."/>
            <person name="Gonzalez A.J."/>
            <person name="Green P.J."/>
            <person name="Hallab A."/>
            <person name="Hartog M."/>
            <person name="Hua A."/>
            <person name="Humphray S.J."/>
            <person name="Jeong D.H."/>
            <person name="Jing Y."/>
            <person name="Jocker A."/>
            <person name="Kenton S.M."/>
            <person name="Kim D.J."/>
            <person name="Klee K."/>
            <person name="Lai H."/>
            <person name="Lang C."/>
            <person name="Lin S."/>
            <person name="Macmil S.L."/>
            <person name="Magdelenat G."/>
            <person name="Matthews L."/>
            <person name="McCorrison J."/>
            <person name="Monaghan E.L."/>
            <person name="Mun J.H."/>
            <person name="Najar F.Z."/>
            <person name="Nicholson C."/>
            <person name="Noirot C."/>
            <person name="O'Bleness M."/>
            <person name="Paule C.R."/>
            <person name="Poulain J."/>
            <person name="Prion F."/>
            <person name="Qin B."/>
            <person name="Qu C."/>
            <person name="Retzel E.F."/>
            <person name="Riddle C."/>
            <person name="Sallet E."/>
            <person name="Samain S."/>
            <person name="Samson N."/>
            <person name="Sanders I."/>
            <person name="Saurat O."/>
            <person name="Scarpelli C."/>
            <person name="Schiex T."/>
            <person name="Segurens B."/>
            <person name="Severin A.J."/>
            <person name="Sherrier D.J."/>
            <person name="Shi R."/>
            <person name="Sims S."/>
            <person name="Singer S.R."/>
            <person name="Sinharoy S."/>
            <person name="Sterck L."/>
            <person name="Viollet A."/>
            <person name="Wang B.B."/>
            <person name="Wang K."/>
            <person name="Wang M."/>
            <person name="Wang X."/>
            <person name="Warfsmann J."/>
            <person name="Weissenbach J."/>
            <person name="White D.D."/>
            <person name="White J.D."/>
            <person name="Wiley G.B."/>
            <person name="Wincker P."/>
            <person name="Xing Y."/>
            <person name="Yang L."/>
            <person name="Yao Z."/>
            <person name="Ying F."/>
            <person name="Zhai J."/>
            <person name="Zhou L."/>
            <person name="Zuber A."/>
            <person name="Denarie J."/>
            <person name="Dixon R.A."/>
            <person name="May G.D."/>
            <person name="Schwartz D.C."/>
            <person name="Rogers J."/>
            <person name="Quetier F."/>
            <person name="Town C.D."/>
            <person name="Roe B.A."/>
        </authorList>
    </citation>
    <scope>NUCLEOTIDE SEQUENCE [LARGE SCALE GENOMIC DNA]</scope>
    <source>
        <strain evidence="2">A17</strain>
        <strain evidence="3 4">cv. Jemalong A17</strain>
    </source>
</reference>
<evidence type="ECO:0000256" key="1">
    <source>
        <dbReference type="SAM" id="Phobius"/>
    </source>
</evidence>
<dbReference type="EMBL" id="CM001219">
    <property type="protein sequence ID" value="KEH34803.1"/>
    <property type="molecule type" value="Genomic_DNA"/>
</dbReference>
<proteinExistence type="predicted"/>
<sequence length="82" mass="9501">MTAEFLVGKLATDSSYTQRKAAYELSKSNRKYNRRSKIRKTAGKENSIILLQGAKKVKLQQGVYWRILGAFILFKVWLLMVF</sequence>
<organism evidence="2 4">
    <name type="scientific">Medicago truncatula</name>
    <name type="common">Barrel medic</name>
    <name type="synonym">Medicago tribuloides</name>
    <dbReference type="NCBI Taxonomy" id="3880"/>
    <lineage>
        <taxon>Eukaryota</taxon>
        <taxon>Viridiplantae</taxon>
        <taxon>Streptophyta</taxon>
        <taxon>Embryophyta</taxon>
        <taxon>Tracheophyta</taxon>
        <taxon>Spermatophyta</taxon>
        <taxon>Magnoliopsida</taxon>
        <taxon>eudicotyledons</taxon>
        <taxon>Gunneridae</taxon>
        <taxon>Pentapetalae</taxon>
        <taxon>rosids</taxon>
        <taxon>fabids</taxon>
        <taxon>Fabales</taxon>
        <taxon>Fabaceae</taxon>
        <taxon>Papilionoideae</taxon>
        <taxon>50 kb inversion clade</taxon>
        <taxon>NPAAA clade</taxon>
        <taxon>Hologalegina</taxon>
        <taxon>IRL clade</taxon>
        <taxon>Trifolieae</taxon>
        <taxon>Medicago</taxon>
    </lineage>
</organism>
<keyword evidence="1 2" id="KW-0812">Transmembrane</keyword>
<dbReference type="PaxDb" id="3880-AES71207"/>
<keyword evidence="1" id="KW-1133">Transmembrane helix</keyword>
<protein>
    <submittedName>
        <fullName evidence="2">Transmembrane protein, putative</fullName>
    </submittedName>
</protein>
<reference evidence="3" key="3">
    <citation type="submission" date="2015-04" db="UniProtKB">
        <authorList>
            <consortium name="EnsemblPlants"/>
        </authorList>
    </citation>
    <scope>IDENTIFICATION</scope>
    <source>
        <strain evidence="3">cv. Jemalong A17</strain>
    </source>
</reference>
<feature type="transmembrane region" description="Helical" evidence="1">
    <location>
        <begin position="63"/>
        <end position="80"/>
    </location>
</feature>
<dbReference type="Proteomes" id="UP000002051">
    <property type="component" value="Chromosome 3"/>
</dbReference>
<gene>
    <name evidence="2" type="ordered locus">MTR_3g071425</name>
</gene>
<reference evidence="2 4" key="2">
    <citation type="journal article" date="2014" name="BMC Genomics">
        <title>An improved genome release (version Mt4.0) for the model legume Medicago truncatula.</title>
        <authorList>
            <person name="Tang H."/>
            <person name="Krishnakumar V."/>
            <person name="Bidwell S."/>
            <person name="Rosen B."/>
            <person name="Chan A."/>
            <person name="Zhou S."/>
            <person name="Gentzbittel L."/>
            <person name="Childs K.L."/>
            <person name="Yandell M."/>
            <person name="Gundlach H."/>
            <person name="Mayer K.F."/>
            <person name="Schwartz D.C."/>
            <person name="Town C.D."/>
        </authorList>
    </citation>
    <scope>GENOME REANNOTATION</scope>
    <source>
        <strain evidence="2">A17</strain>
        <strain evidence="3 4">cv. Jemalong A17</strain>
    </source>
</reference>
<evidence type="ECO:0000313" key="4">
    <source>
        <dbReference type="Proteomes" id="UP000002051"/>
    </source>
</evidence>
<name>A0A072V0A1_MEDTR</name>
<dbReference type="HOGENOM" id="CLU_2561749_0_0_1"/>
<evidence type="ECO:0000313" key="2">
    <source>
        <dbReference type="EMBL" id="KEH34803.1"/>
    </source>
</evidence>
<accession>A0A072V0A1</accession>